<dbReference type="Gramene" id="evm.model.03.590">
    <property type="protein sequence ID" value="cds.evm.model.03.590"/>
    <property type="gene ID" value="evm.TU.03.590"/>
</dbReference>
<sequence length="120" mass="13003">MRINQQTTDFLTNVQANLANISLDNNTRGSHSYGGCGYRGSNRGGRTGNTNYGGRGRGTNRPICQLCGRTGHTIVKCCHWFDINFTRPPTENGASTSTTPSENPQAHISRTTTIPDLSTT</sequence>
<organism evidence="2 3">
    <name type="scientific">Cannabis sativa</name>
    <name type="common">Hemp</name>
    <name type="synonym">Marijuana</name>
    <dbReference type="NCBI Taxonomy" id="3483"/>
    <lineage>
        <taxon>Eukaryota</taxon>
        <taxon>Viridiplantae</taxon>
        <taxon>Streptophyta</taxon>
        <taxon>Embryophyta</taxon>
        <taxon>Tracheophyta</taxon>
        <taxon>Spermatophyta</taxon>
        <taxon>Magnoliopsida</taxon>
        <taxon>eudicotyledons</taxon>
        <taxon>Gunneridae</taxon>
        <taxon>Pentapetalae</taxon>
        <taxon>rosids</taxon>
        <taxon>fabids</taxon>
        <taxon>Rosales</taxon>
        <taxon>Cannabaceae</taxon>
        <taxon>Cannabis</taxon>
    </lineage>
</organism>
<evidence type="ECO:0000313" key="3">
    <source>
        <dbReference type="Proteomes" id="UP000596661"/>
    </source>
</evidence>
<accession>A0A803P9L5</accession>
<feature type="region of interest" description="Disordered" evidence="1">
    <location>
        <begin position="86"/>
        <end position="120"/>
    </location>
</feature>
<dbReference type="EnsemblPlants" id="evm.model.03.590">
    <property type="protein sequence ID" value="cds.evm.model.03.590"/>
    <property type="gene ID" value="evm.TU.03.590"/>
</dbReference>
<proteinExistence type="predicted"/>
<name>A0A803P9L5_CANSA</name>
<reference evidence="2" key="1">
    <citation type="submission" date="2018-11" db="EMBL/GenBank/DDBJ databases">
        <authorList>
            <person name="Grassa J C."/>
        </authorList>
    </citation>
    <scope>NUCLEOTIDE SEQUENCE [LARGE SCALE GENOMIC DNA]</scope>
</reference>
<dbReference type="AlphaFoldDB" id="A0A803P9L5"/>
<keyword evidence="3" id="KW-1185">Reference proteome</keyword>
<evidence type="ECO:0000256" key="1">
    <source>
        <dbReference type="SAM" id="MobiDB-lite"/>
    </source>
</evidence>
<protein>
    <recommendedName>
        <fullName evidence="4">CCHC-type domain-containing protein</fullName>
    </recommendedName>
</protein>
<evidence type="ECO:0008006" key="4">
    <source>
        <dbReference type="Google" id="ProtNLM"/>
    </source>
</evidence>
<evidence type="ECO:0000313" key="2">
    <source>
        <dbReference type="EnsemblPlants" id="cds.evm.model.03.590"/>
    </source>
</evidence>
<feature type="compositionally biased region" description="Polar residues" evidence="1">
    <location>
        <begin position="87"/>
        <end position="120"/>
    </location>
</feature>
<dbReference type="EMBL" id="UZAU01000261">
    <property type="status" value="NOT_ANNOTATED_CDS"/>
    <property type="molecule type" value="Genomic_DNA"/>
</dbReference>
<dbReference type="Proteomes" id="UP000596661">
    <property type="component" value="Chromosome 3"/>
</dbReference>
<reference evidence="2" key="2">
    <citation type="submission" date="2021-03" db="UniProtKB">
        <authorList>
            <consortium name="EnsemblPlants"/>
        </authorList>
    </citation>
    <scope>IDENTIFICATION</scope>
</reference>